<evidence type="ECO:0008006" key="5">
    <source>
        <dbReference type="Google" id="ProtNLM"/>
    </source>
</evidence>
<proteinExistence type="predicted"/>
<feature type="compositionally biased region" description="Polar residues" evidence="1">
    <location>
        <begin position="46"/>
        <end position="60"/>
    </location>
</feature>
<feature type="chain" id="PRO_5015510049" description="NolW-like domain-containing protein" evidence="2">
    <location>
        <begin position="20"/>
        <end position="247"/>
    </location>
</feature>
<gene>
    <name evidence="3" type="ORF">C5Y83_17450</name>
</gene>
<dbReference type="RefSeq" id="WP_105331046.1">
    <property type="nucleotide sequence ID" value="NZ_PUHY01000012.1"/>
</dbReference>
<evidence type="ECO:0000313" key="4">
    <source>
        <dbReference type="Proteomes" id="UP000238322"/>
    </source>
</evidence>
<dbReference type="AlphaFoldDB" id="A0A2S8FIR4"/>
<evidence type="ECO:0000256" key="1">
    <source>
        <dbReference type="SAM" id="MobiDB-lite"/>
    </source>
</evidence>
<organism evidence="3 4">
    <name type="scientific">Blastopirellula marina</name>
    <dbReference type="NCBI Taxonomy" id="124"/>
    <lineage>
        <taxon>Bacteria</taxon>
        <taxon>Pseudomonadati</taxon>
        <taxon>Planctomycetota</taxon>
        <taxon>Planctomycetia</taxon>
        <taxon>Pirellulales</taxon>
        <taxon>Pirellulaceae</taxon>
        <taxon>Blastopirellula</taxon>
    </lineage>
</organism>
<evidence type="ECO:0000256" key="2">
    <source>
        <dbReference type="SAM" id="SignalP"/>
    </source>
</evidence>
<comment type="caution">
    <text evidence="3">The sequence shown here is derived from an EMBL/GenBank/DDBJ whole genome shotgun (WGS) entry which is preliminary data.</text>
</comment>
<dbReference type="Proteomes" id="UP000238322">
    <property type="component" value="Unassembled WGS sequence"/>
</dbReference>
<dbReference type="OrthoDB" id="291546at2"/>
<dbReference type="EMBL" id="PUHY01000012">
    <property type="protein sequence ID" value="PQO32033.1"/>
    <property type="molecule type" value="Genomic_DNA"/>
</dbReference>
<keyword evidence="2" id="KW-0732">Signal</keyword>
<reference evidence="3 4" key="1">
    <citation type="submission" date="2018-02" db="EMBL/GenBank/DDBJ databases">
        <title>Comparative genomes isolates from brazilian mangrove.</title>
        <authorList>
            <person name="Araujo J.E."/>
            <person name="Taketani R.G."/>
            <person name="Silva M.C.P."/>
            <person name="Loureco M.V."/>
            <person name="Andreote F.D."/>
        </authorList>
    </citation>
    <scope>NUCLEOTIDE SEQUENCE [LARGE SCALE GENOMIC DNA]</scope>
    <source>
        <strain evidence="3 4">Hex-1 MGV</strain>
    </source>
</reference>
<accession>A0A2S8FIR4</accession>
<feature type="region of interest" description="Disordered" evidence="1">
    <location>
        <begin position="41"/>
        <end position="60"/>
    </location>
</feature>
<evidence type="ECO:0000313" key="3">
    <source>
        <dbReference type="EMBL" id="PQO32033.1"/>
    </source>
</evidence>
<sequence length="247" mass="27608">MRLGYVIALVLGFVSSGHAQTAYDPFGPSITTVPAEPKHVLPAVPKSNSKSKPYAESSSDDGSQLVKAFWIGATADEDQAVRERMKQETKIQFIETPLEEVVGYLKNLHGFNIVISPRVYEQIGPPHEVTVTLNIEGIRLDSALNYLLKSLELDWYIHDEMLVITTADVVEKRMTLRAYPLRNVDGGDITRLLESTANPDSWKANGGQGQMKLSSRNILFVWQNRHGHELVEATIDMFRKNDFGALK</sequence>
<feature type="signal peptide" evidence="2">
    <location>
        <begin position="1"/>
        <end position="19"/>
    </location>
</feature>
<name>A0A2S8FIR4_9BACT</name>
<protein>
    <recommendedName>
        <fullName evidence="5">NolW-like domain-containing protein</fullName>
    </recommendedName>
</protein>
<dbReference type="Gene3D" id="3.55.50.30">
    <property type="match status" value="1"/>
</dbReference>